<accession>A0A4W5RH06</accession>
<dbReference type="GeneTree" id="ENSGT00940000164475"/>
<dbReference type="PRINTS" id="PR00258">
    <property type="entry name" value="SPERACTRCPTR"/>
</dbReference>
<dbReference type="Proteomes" id="UP000314982">
    <property type="component" value="Unassembled WGS sequence"/>
</dbReference>
<keyword evidence="1 6" id="KW-0732">Signal</keyword>
<dbReference type="Ensembl" id="ENSHHUT00000087955.1">
    <property type="protein sequence ID" value="ENSHHUP00000085288.1"/>
    <property type="gene ID" value="ENSHHUG00000049415.1"/>
</dbReference>
<reference evidence="8" key="3">
    <citation type="submission" date="2025-09" db="UniProtKB">
        <authorList>
            <consortium name="Ensembl"/>
        </authorList>
    </citation>
    <scope>IDENTIFICATION</scope>
</reference>
<dbReference type="InterPro" id="IPR036772">
    <property type="entry name" value="SRCR-like_dom_sf"/>
</dbReference>
<evidence type="ECO:0000259" key="7">
    <source>
        <dbReference type="PROSITE" id="PS50287"/>
    </source>
</evidence>
<evidence type="ECO:0000313" key="9">
    <source>
        <dbReference type="Proteomes" id="UP000314982"/>
    </source>
</evidence>
<evidence type="ECO:0000256" key="6">
    <source>
        <dbReference type="SAM" id="SignalP"/>
    </source>
</evidence>
<feature type="signal peptide" evidence="6">
    <location>
        <begin position="1"/>
        <end position="18"/>
    </location>
</feature>
<evidence type="ECO:0000256" key="2">
    <source>
        <dbReference type="ARBA" id="ARBA00022737"/>
    </source>
</evidence>
<dbReference type="AlphaFoldDB" id="A0A4W5RH06"/>
<feature type="domain" description="SRCR" evidence="7">
    <location>
        <begin position="39"/>
        <end position="139"/>
    </location>
</feature>
<dbReference type="Gene3D" id="3.10.250.10">
    <property type="entry name" value="SRCR-like domain"/>
    <property type="match status" value="1"/>
</dbReference>
<dbReference type="FunFam" id="3.10.250.10:FF:000006">
    <property type="entry name" value="neurotrypsin isoform X2"/>
    <property type="match status" value="1"/>
</dbReference>
<reference evidence="9" key="1">
    <citation type="submission" date="2018-06" db="EMBL/GenBank/DDBJ databases">
        <title>Genome assembly of Danube salmon.</title>
        <authorList>
            <person name="Macqueen D.J."/>
            <person name="Gundappa M.K."/>
        </authorList>
    </citation>
    <scope>NUCLEOTIDE SEQUENCE [LARGE SCALE GENOMIC DNA]</scope>
</reference>
<dbReference type="Pfam" id="PF00530">
    <property type="entry name" value="SRCR"/>
    <property type="match status" value="1"/>
</dbReference>
<keyword evidence="2" id="KW-0677">Repeat</keyword>
<dbReference type="SMART" id="SM00202">
    <property type="entry name" value="SR"/>
    <property type="match status" value="1"/>
</dbReference>
<dbReference type="GO" id="GO:0004252">
    <property type="term" value="F:serine-type endopeptidase activity"/>
    <property type="evidence" value="ECO:0007669"/>
    <property type="project" value="TreeGrafter"/>
</dbReference>
<evidence type="ECO:0000256" key="4">
    <source>
        <dbReference type="ARBA" id="ARBA00023180"/>
    </source>
</evidence>
<name>A0A4W5RH06_9TELE</name>
<evidence type="ECO:0000256" key="3">
    <source>
        <dbReference type="ARBA" id="ARBA00023157"/>
    </source>
</evidence>
<dbReference type="PANTHER" id="PTHR48071:SF27">
    <property type="entry name" value="SCAVENGER RECEPTOR CYSTEINE-RICH TYPE 1 PROTEIN M130-LIKE"/>
    <property type="match status" value="1"/>
</dbReference>
<organism evidence="8 9">
    <name type="scientific">Hucho hucho</name>
    <name type="common">huchen</name>
    <dbReference type="NCBI Taxonomy" id="62062"/>
    <lineage>
        <taxon>Eukaryota</taxon>
        <taxon>Metazoa</taxon>
        <taxon>Chordata</taxon>
        <taxon>Craniata</taxon>
        <taxon>Vertebrata</taxon>
        <taxon>Euteleostomi</taxon>
        <taxon>Actinopterygii</taxon>
        <taxon>Neopterygii</taxon>
        <taxon>Teleostei</taxon>
        <taxon>Protacanthopterygii</taxon>
        <taxon>Salmoniformes</taxon>
        <taxon>Salmonidae</taxon>
        <taxon>Salmoninae</taxon>
        <taxon>Hucho</taxon>
    </lineage>
</organism>
<keyword evidence="9" id="KW-1185">Reference proteome</keyword>
<dbReference type="PROSITE" id="PS00420">
    <property type="entry name" value="SRCR_1"/>
    <property type="match status" value="1"/>
</dbReference>
<evidence type="ECO:0000313" key="8">
    <source>
        <dbReference type="Ensembl" id="ENSHHUP00000085288.1"/>
    </source>
</evidence>
<dbReference type="GO" id="GO:0031638">
    <property type="term" value="P:zymogen activation"/>
    <property type="evidence" value="ECO:0007669"/>
    <property type="project" value="TreeGrafter"/>
</dbReference>
<keyword evidence="3 5" id="KW-1015">Disulfide bond</keyword>
<evidence type="ECO:0000256" key="1">
    <source>
        <dbReference type="ARBA" id="ARBA00022729"/>
    </source>
</evidence>
<dbReference type="GO" id="GO:0005886">
    <property type="term" value="C:plasma membrane"/>
    <property type="evidence" value="ECO:0007669"/>
    <property type="project" value="TreeGrafter"/>
</dbReference>
<protein>
    <recommendedName>
        <fullName evidence="7">SRCR domain-containing protein</fullName>
    </recommendedName>
</protein>
<feature type="chain" id="PRO_5021389150" description="SRCR domain-containing protein" evidence="6">
    <location>
        <begin position="19"/>
        <end position="221"/>
    </location>
</feature>
<evidence type="ECO:0000256" key="5">
    <source>
        <dbReference type="PROSITE-ProRule" id="PRU00196"/>
    </source>
</evidence>
<dbReference type="SUPFAM" id="SSF56487">
    <property type="entry name" value="SRCR-like"/>
    <property type="match status" value="1"/>
</dbReference>
<keyword evidence="4" id="KW-0325">Glycoprotein</keyword>
<reference evidence="8" key="2">
    <citation type="submission" date="2025-08" db="UniProtKB">
        <authorList>
            <consortium name="Ensembl"/>
        </authorList>
    </citation>
    <scope>IDENTIFICATION</scope>
</reference>
<feature type="disulfide bond" evidence="5">
    <location>
        <begin position="108"/>
        <end position="118"/>
    </location>
</feature>
<sequence length="221" mass="24817">MQWMLFLVLFSVTDVTEPVYENMTDASTPVMTTREMPTIRMVNGNNSCQGRVEVFHINQWGTVCDDCWDLQDAQVVCRQLGCGPAISANPQAYFGLGSDPILLDDVDCKGSEIDLTNCSHLGWGMHNCNHNEDAGVICTETVRVTAPPPTKKQHMVRVELTPDSPTNFRDPAVSEAILQQIKAKLRAQGMSDNIKLSWKVQPDEEIFHKKSPKNRRKRSEL</sequence>
<dbReference type="PROSITE" id="PS50287">
    <property type="entry name" value="SRCR_2"/>
    <property type="match status" value="1"/>
</dbReference>
<proteinExistence type="predicted"/>
<dbReference type="STRING" id="62062.ENSHHUP00000085288"/>
<feature type="disulfide bond" evidence="5">
    <location>
        <begin position="64"/>
        <end position="128"/>
    </location>
</feature>
<dbReference type="PANTHER" id="PTHR48071">
    <property type="entry name" value="SRCR DOMAIN-CONTAINING PROTEIN"/>
    <property type="match status" value="1"/>
</dbReference>
<dbReference type="InterPro" id="IPR001190">
    <property type="entry name" value="SRCR"/>
</dbReference>
<feature type="disulfide bond" evidence="5">
    <location>
        <begin position="77"/>
        <end position="138"/>
    </location>
</feature>